<reference evidence="1" key="1">
    <citation type="submission" date="2019-08" db="EMBL/GenBank/DDBJ databases">
        <authorList>
            <person name="Kucharzyk K."/>
            <person name="Murdoch R.W."/>
            <person name="Higgins S."/>
            <person name="Loffler F."/>
        </authorList>
    </citation>
    <scope>NUCLEOTIDE SEQUENCE</scope>
</reference>
<accession>A0A644XU84</accession>
<proteinExistence type="predicted"/>
<evidence type="ECO:0000313" key="1">
    <source>
        <dbReference type="EMBL" id="MPM19338.1"/>
    </source>
</evidence>
<name>A0A644XU84_9ZZZZ</name>
<organism evidence="1">
    <name type="scientific">bioreactor metagenome</name>
    <dbReference type="NCBI Taxonomy" id="1076179"/>
    <lineage>
        <taxon>unclassified sequences</taxon>
        <taxon>metagenomes</taxon>
        <taxon>ecological metagenomes</taxon>
    </lineage>
</organism>
<protein>
    <submittedName>
        <fullName evidence="1">Uncharacterized protein</fullName>
    </submittedName>
</protein>
<sequence>MDTGAVAPLYFYTKPNMMKPRVHDLIQLPSGDVIWNYATID</sequence>
<dbReference type="EMBL" id="VSSQ01003157">
    <property type="protein sequence ID" value="MPM19338.1"/>
    <property type="molecule type" value="Genomic_DNA"/>
</dbReference>
<dbReference type="AlphaFoldDB" id="A0A644XU84"/>
<comment type="caution">
    <text evidence="1">The sequence shown here is derived from an EMBL/GenBank/DDBJ whole genome shotgun (WGS) entry which is preliminary data.</text>
</comment>
<gene>
    <name evidence="1" type="ORF">SDC9_65761</name>
</gene>